<proteinExistence type="predicted"/>
<evidence type="ECO:0000256" key="1">
    <source>
        <dbReference type="SAM" id="MobiDB-lite"/>
    </source>
</evidence>
<protein>
    <recommendedName>
        <fullName evidence="5">Small integral membrane protein 29</fullName>
    </recommendedName>
</protein>
<keyword evidence="2" id="KW-1133">Transmembrane helix</keyword>
<evidence type="ECO:0008006" key="5">
    <source>
        <dbReference type="Google" id="ProtNLM"/>
    </source>
</evidence>
<reference evidence="3" key="2">
    <citation type="submission" date="2025-08" db="UniProtKB">
        <authorList>
            <consortium name="Ensembl"/>
        </authorList>
    </citation>
    <scope>IDENTIFICATION</scope>
</reference>
<evidence type="ECO:0000256" key="2">
    <source>
        <dbReference type="SAM" id="Phobius"/>
    </source>
</evidence>
<evidence type="ECO:0000313" key="4">
    <source>
        <dbReference type="Proteomes" id="UP000472267"/>
    </source>
</evidence>
<reference evidence="3" key="3">
    <citation type="submission" date="2025-09" db="UniProtKB">
        <authorList>
            <consortium name="Ensembl"/>
        </authorList>
    </citation>
    <scope>IDENTIFICATION</scope>
</reference>
<reference evidence="3" key="1">
    <citation type="submission" date="2019-06" db="EMBL/GenBank/DDBJ databases">
        <authorList>
            <consortium name="Wellcome Sanger Institute Data Sharing"/>
        </authorList>
    </citation>
    <scope>NUCLEOTIDE SEQUENCE [LARGE SCALE GENOMIC DNA]</scope>
</reference>
<keyword evidence="4" id="KW-1185">Reference proteome</keyword>
<dbReference type="OMA" id="KPEFPGY"/>
<keyword evidence="2" id="KW-0472">Membrane</keyword>
<feature type="transmembrane region" description="Helical" evidence="2">
    <location>
        <begin position="20"/>
        <end position="41"/>
    </location>
</feature>
<dbReference type="AlphaFoldDB" id="A0A672ID41"/>
<keyword evidence="2" id="KW-0812">Transmembrane</keyword>
<evidence type="ECO:0000313" key="3">
    <source>
        <dbReference type="Ensembl" id="ENSSFAP00005039099.1"/>
    </source>
</evidence>
<dbReference type="InParanoid" id="A0A672ID41"/>
<sequence>MDLNGTTPHISPPVPKPEFPGYYALVPLVLLILVGGAVAVVRIPLEELRHRLIPLYTYDPAEDEDDWVGKGGSMQFGKDVPAPTNLTGKKTKKKTDCIPGDVFRLQLH</sequence>
<organism evidence="3 4">
    <name type="scientific">Salarias fasciatus</name>
    <name type="common">Jewelled blenny</name>
    <name type="synonym">Blennius fasciatus</name>
    <dbReference type="NCBI Taxonomy" id="181472"/>
    <lineage>
        <taxon>Eukaryota</taxon>
        <taxon>Metazoa</taxon>
        <taxon>Chordata</taxon>
        <taxon>Craniata</taxon>
        <taxon>Vertebrata</taxon>
        <taxon>Euteleostomi</taxon>
        <taxon>Actinopterygii</taxon>
        <taxon>Neopterygii</taxon>
        <taxon>Teleostei</taxon>
        <taxon>Neoteleostei</taxon>
        <taxon>Acanthomorphata</taxon>
        <taxon>Ovalentaria</taxon>
        <taxon>Blenniimorphae</taxon>
        <taxon>Blenniiformes</taxon>
        <taxon>Blennioidei</taxon>
        <taxon>Blenniidae</taxon>
        <taxon>Salariinae</taxon>
        <taxon>Salarias</taxon>
    </lineage>
</organism>
<accession>A0A672ID41</accession>
<name>A0A672ID41_SALFA</name>
<feature type="region of interest" description="Disordered" evidence="1">
    <location>
        <begin position="69"/>
        <end position="92"/>
    </location>
</feature>
<dbReference type="Proteomes" id="UP000472267">
    <property type="component" value="Chromosome 7"/>
</dbReference>
<dbReference type="Ensembl" id="ENSSFAT00005040546.1">
    <property type="protein sequence ID" value="ENSSFAP00005039099.1"/>
    <property type="gene ID" value="ENSSFAG00005019551.1"/>
</dbReference>